<organism evidence="2 3">
    <name type="scientific">Halobacillus litoralis</name>
    <dbReference type="NCBI Taxonomy" id="45668"/>
    <lineage>
        <taxon>Bacteria</taxon>
        <taxon>Bacillati</taxon>
        <taxon>Bacillota</taxon>
        <taxon>Bacilli</taxon>
        <taxon>Bacillales</taxon>
        <taxon>Bacillaceae</taxon>
        <taxon>Halobacillus</taxon>
    </lineage>
</organism>
<dbReference type="Proteomes" id="UP000460949">
    <property type="component" value="Unassembled WGS sequence"/>
</dbReference>
<feature type="domain" description="Endospore appendages core" evidence="1">
    <location>
        <begin position="22"/>
        <end position="130"/>
    </location>
</feature>
<comment type="caution">
    <text evidence="2">The sequence shown here is derived from an EMBL/GenBank/DDBJ whole genome shotgun (WGS) entry which is preliminary data.</text>
</comment>
<sequence length="145" mass="16634">MGNNFYAKCTQKIPMDKKKIDKKIDKVKNRQLCSQFDPSINLTVPASTEYTIFNPITFQGYNGMITIENSDFGVETTDTITVTFIPQPYGDFVPVTLQSGQSQTIPFENIREIKVRNNSTENFVSIDYEICVFLTDAEKERKHCR</sequence>
<proteinExistence type="predicted"/>
<evidence type="ECO:0000259" key="1">
    <source>
        <dbReference type="Pfam" id="PF13157"/>
    </source>
</evidence>
<evidence type="ECO:0000313" key="2">
    <source>
        <dbReference type="EMBL" id="MYL20820.1"/>
    </source>
</evidence>
<dbReference type="InterPro" id="IPR025055">
    <property type="entry name" value="Ena_core"/>
</dbReference>
<gene>
    <name evidence="2" type="ORF">GLW04_13035</name>
</gene>
<evidence type="ECO:0000313" key="3">
    <source>
        <dbReference type="Proteomes" id="UP000460949"/>
    </source>
</evidence>
<protein>
    <recommendedName>
        <fullName evidence="1">Endospore appendages core domain-containing protein</fullName>
    </recommendedName>
</protein>
<accession>A0A845DTK7</accession>
<dbReference type="Pfam" id="PF13157">
    <property type="entry name" value="Enas"/>
    <property type="match status" value="1"/>
</dbReference>
<reference evidence="2 3" key="1">
    <citation type="submission" date="2019-11" db="EMBL/GenBank/DDBJ databases">
        <title>Genome sequences of 17 halophilic strains isolated from different environments.</title>
        <authorList>
            <person name="Furrow R.E."/>
        </authorList>
    </citation>
    <scope>NUCLEOTIDE SEQUENCE [LARGE SCALE GENOMIC DNA]</scope>
    <source>
        <strain evidence="2 3">22511_23_Filter</strain>
    </source>
</reference>
<name>A0A845DTK7_9BACI</name>
<dbReference type="RefSeq" id="WP_160837965.1">
    <property type="nucleotide sequence ID" value="NZ_WMET01000003.1"/>
</dbReference>
<dbReference type="AlphaFoldDB" id="A0A845DTK7"/>
<dbReference type="EMBL" id="WMET01000003">
    <property type="protein sequence ID" value="MYL20820.1"/>
    <property type="molecule type" value="Genomic_DNA"/>
</dbReference>